<dbReference type="RefSeq" id="WP_105336111.1">
    <property type="nucleotide sequence ID" value="NZ_PUHZ01000014.1"/>
</dbReference>
<evidence type="ECO:0000259" key="3">
    <source>
        <dbReference type="Pfam" id="PF22301"/>
    </source>
</evidence>
<feature type="domain" description="Aldos-2-ulose dehydratase beta-propeller" evidence="3">
    <location>
        <begin position="113"/>
        <end position="283"/>
    </location>
</feature>
<dbReference type="OrthoDB" id="247570at2"/>
<sequence length="395" mass="43845">MRYTAILLIVMFLAGISRSAELAFEGEQLDTELGVGYAVRLIDMNDDDKLDICIVDQKRVLWLENPSWTEHEILSEGQTSADNVAFAPADINGDGQLDFALAAGWGGGKTPRGTIQWITSNKANGEHWDVHPIRIEPTTHRIRFANILGDDRPELIVAPLFNPTNRDGGVRLIALEIPEKPTAQDWPVHLIDNSLPVMHNFLPIDFTGNGQTDIITASYEGVHLHERQEDGTWSKTQLGSGDQDSAPSRGASEVKVGKLADGSRYIATIEPWHGNKVVVYTKDKDQPLRSLWKRHVLDDQLRWGHAVWCANLDDDADEELIIGVRDDANDSTRRGLRLFDPIAADGSRFERTVIDPGAVAIEDLAVADLNDDGKADIVAVGRQTHNVKIYWNKTQ</sequence>
<dbReference type="PANTHER" id="PTHR44103:SF1">
    <property type="entry name" value="PROPROTEIN CONVERTASE P"/>
    <property type="match status" value="1"/>
</dbReference>
<feature type="region of interest" description="Disordered" evidence="2">
    <location>
        <begin position="226"/>
        <end position="252"/>
    </location>
</feature>
<dbReference type="InterPro" id="IPR028994">
    <property type="entry name" value="Integrin_alpha_N"/>
</dbReference>
<keyword evidence="1" id="KW-0732">Signal</keyword>
<dbReference type="Gene3D" id="2.130.10.130">
    <property type="entry name" value="Integrin alpha, N-terminal"/>
    <property type="match status" value="2"/>
</dbReference>
<dbReference type="Proteomes" id="UP000237819">
    <property type="component" value="Unassembled WGS sequence"/>
</dbReference>
<dbReference type="Pfam" id="PF22301">
    <property type="entry name" value="AUDH_beta_propeller"/>
    <property type="match status" value="1"/>
</dbReference>
<evidence type="ECO:0000256" key="1">
    <source>
        <dbReference type="ARBA" id="ARBA00022729"/>
    </source>
</evidence>
<dbReference type="PANTHER" id="PTHR44103">
    <property type="entry name" value="PROPROTEIN CONVERTASE P"/>
    <property type="match status" value="1"/>
</dbReference>
<evidence type="ECO:0000256" key="2">
    <source>
        <dbReference type="SAM" id="MobiDB-lite"/>
    </source>
</evidence>
<evidence type="ECO:0000313" key="4">
    <source>
        <dbReference type="EMBL" id="PQO45620.1"/>
    </source>
</evidence>
<dbReference type="Pfam" id="PF13517">
    <property type="entry name" value="FG-GAP_3"/>
    <property type="match status" value="1"/>
</dbReference>
<dbReference type="AlphaFoldDB" id="A0A2S8GMG5"/>
<reference evidence="4 5" key="1">
    <citation type="submission" date="2018-02" db="EMBL/GenBank/DDBJ databases">
        <title>Comparative genomes isolates from brazilian mangrove.</title>
        <authorList>
            <person name="Araujo J.E."/>
            <person name="Taketani R.G."/>
            <person name="Silva M.C.P."/>
            <person name="Loureco M.V."/>
            <person name="Andreote F.D."/>
        </authorList>
    </citation>
    <scope>NUCLEOTIDE SEQUENCE [LARGE SCALE GENOMIC DNA]</scope>
    <source>
        <strain evidence="4 5">Nap-Phe MGV</strain>
    </source>
</reference>
<dbReference type="InterPro" id="IPR013517">
    <property type="entry name" value="FG-GAP"/>
</dbReference>
<protein>
    <recommendedName>
        <fullName evidence="3">Aldos-2-ulose dehydratase beta-propeller domain-containing protein</fullName>
    </recommendedName>
</protein>
<name>A0A2S8GMG5_9BACT</name>
<comment type="caution">
    <text evidence="4">The sequence shown here is derived from an EMBL/GenBank/DDBJ whole genome shotgun (WGS) entry which is preliminary data.</text>
</comment>
<dbReference type="EMBL" id="PUHZ01000014">
    <property type="protein sequence ID" value="PQO45620.1"/>
    <property type="molecule type" value="Genomic_DNA"/>
</dbReference>
<proteinExistence type="predicted"/>
<feature type="compositionally biased region" description="Polar residues" evidence="2">
    <location>
        <begin position="233"/>
        <end position="246"/>
    </location>
</feature>
<organism evidence="4 5">
    <name type="scientific">Blastopirellula marina</name>
    <dbReference type="NCBI Taxonomy" id="124"/>
    <lineage>
        <taxon>Bacteria</taxon>
        <taxon>Pseudomonadati</taxon>
        <taxon>Planctomycetota</taxon>
        <taxon>Planctomycetia</taxon>
        <taxon>Pirellulales</taxon>
        <taxon>Pirellulaceae</taxon>
        <taxon>Blastopirellula</taxon>
    </lineage>
</organism>
<accession>A0A2S8GMG5</accession>
<dbReference type="SUPFAM" id="SSF69318">
    <property type="entry name" value="Integrin alpha N-terminal domain"/>
    <property type="match status" value="1"/>
</dbReference>
<gene>
    <name evidence="4" type="ORF">C5Y93_14380</name>
</gene>
<dbReference type="InterPro" id="IPR054583">
    <property type="entry name" value="Beta-prop_AUDH"/>
</dbReference>
<evidence type="ECO:0000313" key="5">
    <source>
        <dbReference type="Proteomes" id="UP000237819"/>
    </source>
</evidence>